<dbReference type="Gene3D" id="3.40.1570.10">
    <property type="entry name" value="HemS/ChuS/ChuX like domains"/>
    <property type="match status" value="2"/>
</dbReference>
<feature type="domain" description="Haemin-degrading HemS/ChuX" evidence="1">
    <location>
        <begin position="267"/>
        <end position="358"/>
    </location>
</feature>
<keyword evidence="3" id="KW-1185">Reference proteome</keyword>
<proteinExistence type="predicted"/>
<sequence>MNALAKISPSFQPLSLLYQAFVGVREAQPLLGLTGWSRLLATSEGELQASRLNHEKVWPLEDVFSLFYLLSSLGEVEVQTFNNLGWAKYQGRFNAPDLCLDDPQHLELEFRTASMHMKLDLEKWYWGCAVEDRPPERSVQRSLQFFNYQGKRFLKIHAVPQTDELAWHNLITNFAKKESAAKPLFAAQQDQKQLTPPADMQQFSQEWRLMSHAKQLSVLLRRHQADYLPVLQHLDAKFAREVSLTSLSQLLKKWTGLSDMTNKPRLKLSFYTEGCMQAVSGVLQPPRLQHNQLCIAYADGCVHCDPQQLEEAFVVRKPEGDGWVTSLEIFNGQGQLVLKIQEEKPECQPENLLYREIFQALS</sequence>
<accession>A0A1I1FRI6</accession>
<feature type="domain" description="Haemin-degrading HemS/ChuX" evidence="1">
    <location>
        <begin position="55"/>
        <end position="174"/>
    </location>
</feature>
<dbReference type="InterPro" id="IPR007845">
    <property type="entry name" value="HemS/ChuX_dom"/>
</dbReference>
<gene>
    <name evidence="2" type="ORF">SAMN05660443_1177</name>
</gene>
<dbReference type="InterPro" id="IPR053733">
    <property type="entry name" value="Heme_Transport_Util_sf"/>
</dbReference>
<dbReference type="AlphaFoldDB" id="A0A1I1FRI6"/>
<evidence type="ECO:0000259" key="1">
    <source>
        <dbReference type="Pfam" id="PF05171"/>
    </source>
</evidence>
<dbReference type="Proteomes" id="UP000199058">
    <property type="component" value="Unassembled WGS sequence"/>
</dbReference>
<dbReference type="OrthoDB" id="316630at2"/>
<dbReference type="SUPFAM" id="SSF144064">
    <property type="entry name" value="Heme iron utilization protein-like"/>
    <property type="match status" value="1"/>
</dbReference>
<dbReference type="EMBL" id="FOLH01000002">
    <property type="protein sequence ID" value="SFC02169.1"/>
    <property type="molecule type" value="Genomic_DNA"/>
</dbReference>
<evidence type="ECO:0000313" key="3">
    <source>
        <dbReference type="Proteomes" id="UP000199058"/>
    </source>
</evidence>
<name>A0A1I1FRI6_9GAMM</name>
<dbReference type="GO" id="GO:0006826">
    <property type="term" value="P:iron ion transport"/>
    <property type="evidence" value="ECO:0007669"/>
    <property type="project" value="InterPro"/>
</dbReference>
<protein>
    <submittedName>
        <fullName evidence="2">Putative heme degradation protein</fullName>
    </submittedName>
</protein>
<reference evidence="2 3" key="1">
    <citation type="submission" date="2016-10" db="EMBL/GenBank/DDBJ databases">
        <authorList>
            <person name="de Groot N.N."/>
        </authorList>
    </citation>
    <scope>NUCLEOTIDE SEQUENCE [LARGE SCALE GENOMIC DNA]</scope>
    <source>
        <strain evidence="2 3">DSM 18438</strain>
    </source>
</reference>
<evidence type="ECO:0000313" key="2">
    <source>
        <dbReference type="EMBL" id="SFC02169.1"/>
    </source>
</evidence>
<dbReference type="RefSeq" id="WP_091960583.1">
    <property type="nucleotide sequence ID" value="NZ_FOLH01000002.1"/>
</dbReference>
<dbReference type="Pfam" id="PF05171">
    <property type="entry name" value="HemS"/>
    <property type="match status" value="2"/>
</dbReference>
<organism evidence="2 3">
    <name type="scientific">Marinospirillum celere</name>
    <dbReference type="NCBI Taxonomy" id="1122252"/>
    <lineage>
        <taxon>Bacteria</taxon>
        <taxon>Pseudomonadati</taxon>
        <taxon>Pseudomonadota</taxon>
        <taxon>Gammaproteobacteria</taxon>
        <taxon>Oceanospirillales</taxon>
        <taxon>Oceanospirillaceae</taxon>
        <taxon>Marinospirillum</taxon>
    </lineage>
</organism>
<dbReference type="STRING" id="1122252.SAMN05660443_1177"/>